<dbReference type="Proteomes" id="UP000265930">
    <property type="component" value="Unassembled WGS sequence"/>
</dbReference>
<dbReference type="AlphaFoldDB" id="A0A399IIX2"/>
<name>A0A399IIX2_9CLOT</name>
<gene>
    <name evidence="1" type="ORF">D2A34_21900</name>
</gene>
<protein>
    <submittedName>
        <fullName evidence="1">Phage tail assembly protein</fullName>
    </submittedName>
</protein>
<accession>A0A399IIX2</accession>
<proteinExistence type="predicted"/>
<organism evidence="1 2">
    <name type="scientific">Clostridium chromiireducens</name>
    <dbReference type="NCBI Taxonomy" id="225345"/>
    <lineage>
        <taxon>Bacteria</taxon>
        <taxon>Bacillati</taxon>
        <taxon>Bacillota</taxon>
        <taxon>Clostridia</taxon>
        <taxon>Eubacteriales</taxon>
        <taxon>Clostridiaceae</taxon>
        <taxon>Clostridium</taxon>
    </lineage>
</organism>
<dbReference type="RefSeq" id="WP_119367926.1">
    <property type="nucleotide sequence ID" value="NZ_QXDJ01000006.1"/>
</dbReference>
<sequence>MNEFEKLPLTKPIKINGEECKEIPYDLENFTARDKMKAGVKYKKDGGVASVPDLDSDYHLYLFAEAASKANSNIDINDVLRMSAKDATKASNIVRSFFFIDSEESQDNTQMNSSEEQ</sequence>
<evidence type="ECO:0000313" key="2">
    <source>
        <dbReference type="Proteomes" id="UP000265930"/>
    </source>
</evidence>
<evidence type="ECO:0000313" key="1">
    <source>
        <dbReference type="EMBL" id="RII32851.1"/>
    </source>
</evidence>
<comment type="caution">
    <text evidence="1">The sequence shown here is derived from an EMBL/GenBank/DDBJ whole genome shotgun (WGS) entry which is preliminary data.</text>
</comment>
<dbReference type="EMBL" id="QXDJ01000006">
    <property type="protein sequence ID" value="RII32851.1"/>
    <property type="molecule type" value="Genomic_DNA"/>
</dbReference>
<reference evidence="1 2" key="1">
    <citation type="submission" date="2018-08" db="EMBL/GenBank/DDBJ databases">
        <title>Genome of Clostridium chromiireducens C1, DSM12136.</title>
        <authorList>
            <person name="Xing M."/>
            <person name="Wei Y."/>
            <person name="Ang E.L."/>
            <person name="Zhao H."/>
            <person name="Zhang Y."/>
        </authorList>
    </citation>
    <scope>NUCLEOTIDE SEQUENCE [LARGE SCALE GENOMIC DNA]</scope>
    <source>
        <strain evidence="1 2">C1</strain>
    </source>
</reference>